<feature type="transmembrane region" description="Helical" evidence="6">
    <location>
        <begin position="182"/>
        <end position="204"/>
    </location>
</feature>
<feature type="transmembrane region" description="Helical" evidence="6">
    <location>
        <begin position="518"/>
        <end position="536"/>
    </location>
</feature>
<protein>
    <recommendedName>
        <fullName evidence="9">Sulfate exporter family transporter</fullName>
    </recommendedName>
</protein>
<feature type="transmembrane region" description="Helical" evidence="6">
    <location>
        <begin position="578"/>
        <end position="604"/>
    </location>
</feature>
<feature type="transmembrane region" description="Helical" evidence="6">
    <location>
        <begin position="395"/>
        <end position="414"/>
    </location>
</feature>
<organism evidence="7">
    <name type="scientific">Absidia glauca</name>
    <name type="common">Pin mould</name>
    <dbReference type="NCBI Taxonomy" id="4829"/>
    <lineage>
        <taxon>Eukaryota</taxon>
        <taxon>Fungi</taxon>
        <taxon>Fungi incertae sedis</taxon>
        <taxon>Mucoromycota</taxon>
        <taxon>Mucoromycotina</taxon>
        <taxon>Mucoromycetes</taxon>
        <taxon>Mucorales</taxon>
        <taxon>Cunninghamellaceae</taxon>
        <taxon>Absidia</taxon>
    </lineage>
</organism>
<evidence type="ECO:0000256" key="5">
    <source>
        <dbReference type="ARBA" id="ARBA00023136"/>
    </source>
</evidence>
<evidence type="ECO:0000313" key="8">
    <source>
        <dbReference type="Proteomes" id="UP000078561"/>
    </source>
</evidence>
<sequence length="607" mass="67268">MCIYKGVTTLEEEKEEVKKTPGSTFSLSLGFILEGGNKEEPHIGVCNGKERTFKANLNAAQMSEVENFSQIMDEENLGHRNKTRDASMSTIGTPAGTSSSFASITTAHPVNDIDDTKTPVHEKTRYEKWRPWLMWWNTEEWMACWIGFILFGGVTGAVLRGIPSPVFEQWQHNPFMTFANVGNYGLIVLFFVMGGLLWLAMALYKPTHWKVFPIGYVVVFFVALISNMLASNAVLHSASLGASIWAIILGCLLRNLLTIWQKGDNQPLPPWIKIAQQTELYIAISLVLLCIDISVLKPLAPRALFVSWLDTPTLFMVVAFIGWRWLDIDKQTSIIMSGATFICGSSAAIALGSALGATHKTDMPIAIISIFTIPSIIALPYIAKSLNFDPNVSGAWFGGCVDSTGAVIASASIYNDPQAVSTAAVVKMMQNVLIGPISVAAAYLWSQYELRQAYLEDQEHLHPPTNEQSVQSSPPDNEAIPMETVENQRKSNFTKPNSKTIKKQEKAYILLWKRFPKFVLGFIITAVLFNTVIPGGQDERTLVKNYCFYVSEYFSTLSFVSIGLGLKMGELKQNIRSLGKLCVLYLIAQLVDIVVTAVLAWLAFTKM</sequence>
<dbReference type="OMA" id="AYLIYWA"/>
<evidence type="ECO:0000256" key="6">
    <source>
        <dbReference type="SAM" id="Phobius"/>
    </source>
</evidence>
<keyword evidence="4 6" id="KW-1133">Transmembrane helix</keyword>
<feature type="transmembrane region" description="Helical" evidence="6">
    <location>
        <begin position="548"/>
        <end position="566"/>
    </location>
</feature>
<evidence type="ECO:0000256" key="1">
    <source>
        <dbReference type="ARBA" id="ARBA00004651"/>
    </source>
</evidence>
<feature type="transmembrane region" description="Helical" evidence="6">
    <location>
        <begin position="142"/>
        <end position="162"/>
    </location>
</feature>
<dbReference type="PANTHER" id="PTHR30106">
    <property type="entry name" value="INNER MEMBRANE PROTEIN YEIH-RELATED"/>
    <property type="match status" value="1"/>
</dbReference>
<feature type="transmembrane region" description="Helical" evidence="6">
    <location>
        <begin position="305"/>
        <end position="326"/>
    </location>
</feature>
<keyword evidence="5 6" id="KW-0472">Membrane</keyword>
<feature type="transmembrane region" description="Helical" evidence="6">
    <location>
        <begin position="420"/>
        <end position="445"/>
    </location>
</feature>
<keyword evidence="8" id="KW-1185">Reference proteome</keyword>
<comment type="subcellular location">
    <subcellularLocation>
        <location evidence="1">Cell membrane</location>
        <topology evidence="1">Multi-pass membrane protein</topology>
    </subcellularLocation>
</comment>
<dbReference type="Pfam" id="PF03601">
    <property type="entry name" value="Cons_hypoth698"/>
    <property type="match status" value="1"/>
</dbReference>
<evidence type="ECO:0000256" key="2">
    <source>
        <dbReference type="ARBA" id="ARBA00022475"/>
    </source>
</evidence>
<dbReference type="InterPro" id="IPR018383">
    <property type="entry name" value="UPF0324_pro"/>
</dbReference>
<evidence type="ECO:0008006" key="9">
    <source>
        <dbReference type="Google" id="ProtNLM"/>
    </source>
</evidence>
<gene>
    <name evidence="7" type="primary">ABSGL_06971.1 scaffold 8715</name>
</gene>
<accession>A0A163KXA4</accession>
<keyword evidence="3 6" id="KW-0812">Transmembrane</keyword>
<proteinExistence type="predicted"/>
<feature type="transmembrane region" description="Helical" evidence="6">
    <location>
        <begin position="363"/>
        <end position="383"/>
    </location>
</feature>
<dbReference type="AlphaFoldDB" id="A0A163KXA4"/>
<evidence type="ECO:0000313" key="7">
    <source>
        <dbReference type="EMBL" id="SAM01230.1"/>
    </source>
</evidence>
<feature type="transmembrane region" description="Helical" evidence="6">
    <location>
        <begin position="211"/>
        <end position="230"/>
    </location>
</feature>
<dbReference type="PANTHER" id="PTHR30106:SF1">
    <property type="entry name" value="UPF0324 MEMBRANE PROTEIN FN0533"/>
    <property type="match status" value="1"/>
</dbReference>
<feature type="transmembrane region" description="Helical" evidence="6">
    <location>
        <begin position="280"/>
        <end position="299"/>
    </location>
</feature>
<feature type="transmembrane region" description="Helical" evidence="6">
    <location>
        <begin position="242"/>
        <end position="260"/>
    </location>
</feature>
<keyword evidence="2" id="KW-1003">Cell membrane</keyword>
<dbReference type="EMBL" id="LT553525">
    <property type="protein sequence ID" value="SAM01230.1"/>
    <property type="molecule type" value="Genomic_DNA"/>
</dbReference>
<feature type="transmembrane region" description="Helical" evidence="6">
    <location>
        <begin position="338"/>
        <end position="357"/>
    </location>
</feature>
<dbReference type="InParanoid" id="A0A163KXA4"/>
<evidence type="ECO:0000256" key="3">
    <source>
        <dbReference type="ARBA" id="ARBA00022692"/>
    </source>
</evidence>
<dbReference type="OrthoDB" id="2362862at2759"/>
<reference evidence="7" key="1">
    <citation type="submission" date="2016-04" db="EMBL/GenBank/DDBJ databases">
        <authorList>
            <person name="Evans L.H."/>
            <person name="Alamgir A."/>
            <person name="Owens N."/>
            <person name="Weber N.D."/>
            <person name="Virtaneva K."/>
            <person name="Barbian K."/>
            <person name="Babar A."/>
            <person name="Rosenke K."/>
        </authorList>
    </citation>
    <scope>NUCLEOTIDE SEQUENCE [LARGE SCALE GENOMIC DNA]</scope>
    <source>
        <strain evidence="7">CBS 101.48</strain>
    </source>
</reference>
<dbReference type="GO" id="GO:0005886">
    <property type="term" value="C:plasma membrane"/>
    <property type="evidence" value="ECO:0007669"/>
    <property type="project" value="UniProtKB-SubCell"/>
</dbReference>
<name>A0A163KXA4_ABSGL</name>
<dbReference type="Proteomes" id="UP000078561">
    <property type="component" value="Unassembled WGS sequence"/>
</dbReference>
<evidence type="ECO:0000256" key="4">
    <source>
        <dbReference type="ARBA" id="ARBA00022989"/>
    </source>
</evidence>